<evidence type="ECO:0000313" key="14">
    <source>
        <dbReference type="Proteomes" id="UP000663829"/>
    </source>
</evidence>
<dbReference type="Pfam" id="PF01129">
    <property type="entry name" value="ART"/>
    <property type="match status" value="1"/>
</dbReference>
<evidence type="ECO:0000256" key="4">
    <source>
        <dbReference type="ARBA" id="ARBA00022695"/>
    </source>
</evidence>
<evidence type="ECO:0000313" key="11">
    <source>
        <dbReference type="EMBL" id="CAF1325301.1"/>
    </source>
</evidence>
<dbReference type="Gene3D" id="3.90.176.10">
    <property type="entry name" value="Toxin ADP-ribosyltransferase, Chain A, domain 1"/>
    <property type="match status" value="1"/>
</dbReference>
<evidence type="ECO:0000256" key="2">
    <source>
        <dbReference type="ARBA" id="ARBA00022676"/>
    </source>
</evidence>
<dbReference type="Proteomes" id="UP000663829">
    <property type="component" value="Unassembled WGS sequence"/>
</dbReference>
<dbReference type="Gene3D" id="1.25.40.10">
    <property type="entry name" value="Tetratricopeptide repeat domain"/>
    <property type="match status" value="2"/>
</dbReference>
<accession>A0A815FUA4</accession>
<keyword evidence="2 9" id="KW-0328">Glycosyltransferase</keyword>
<dbReference type="SUPFAM" id="SSF48452">
    <property type="entry name" value="TPR-like"/>
    <property type="match status" value="1"/>
</dbReference>
<dbReference type="InterPro" id="IPR019734">
    <property type="entry name" value="TPR_rpt"/>
</dbReference>
<dbReference type="GO" id="GO:0016779">
    <property type="term" value="F:nucleotidyltransferase activity"/>
    <property type="evidence" value="ECO:0007669"/>
    <property type="project" value="UniProtKB-KW"/>
</dbReference>
<feature type="repeat" description="TPR" evidence="8">
    <location>
        <begin position="611"/>
        <end position="644"/>
    </location>
</feature>
<evidence type="ECO:0000256" key="8">
    <source>
        <dbReference type="PROSITE-ProRule" id="PRU00339"/>
    </source>
</evidence>
<dbReference type="PANTHER" id="PTHR45641:SF19">
    <property type="entry name" value="NEPHROCYSTIN-3"/>
    <property type="match status" value="1"/>
</dbReference>
<feature type="repeat" description="TPR" evidence="8">
    <location>
        <begin position="569"/>
        <end position="602"/>
    </location>
</feature>
<dbReference type="PANTHER" id="PTHR45641">
    <property type="entry name" value="TETRATRICOPEPTIDE REPEAT PROTEIN (AFU_ORTHOLOGUE AFUA_6G03870)"/>
    <property type="match status" value="1"/>
</dbReference>
<proteinExistence type="inferred from homology"/>
<evidence type="ECO:0000256" key="6">
    <source>
        <dbReference type="ARBA" id="ARBA00022803"/>
    </source>
</evidence>
<dbReference type="InterPro" id="IPR000768">
    <property type="entry name" value="ART"/>
</dbReference>
<dbReference type="InterPro" id="IPR011990">
    <property type="entry name" value="TPR-like_helical_dom_sf"/>
</dbReference>
<evidence type="ECO:0000256" key="1">
    <source>
        <dbReference type="ARBA" id="ARBA00009558"/>
    </source>
</evidence>
<keyword evidence="4" id="KW-0548">Nucleotidyltransferase</keyword>
<keyword evidence="9" id="KW-0520">NAD</keyword>
<evidence type="ECO:0000256" key="7">
    <source>
        <dbReference type="ARBA" id="ARBA00047597"/>
    </source>
</evidence>
<dbReference type="EC" id="2.4.2.31" evidence="9"/>
<keyword evidence="9" id="KW-0521">NADP</keyword>
<keyword evidence="3 9" id="KW-0808">Transferase</keyword>
<gene>
    <name evidence="11" type="ORF">GPM918_LOCUS29673</name>
    <name evidence="10" type="ORF">OVA965_LOCUS21813</name>
    <name evidence="13" type="ORF">SRO942_LOCUS30261</name>
    <name evidence="12" type="ORF">TMI583_LOCUS22522</name>
</gene>
<protein>
    <recommendedName>
        <fullName evidence="9">NAD(P)(+)--arginine ADP-ribosyltransferase</fullName>
        <ecNumber evidence="9">2.4.2.31</ecNumber>
    </recommendedName>
    <alternativeName>
        <fullName evidence="9">Mono(ADP-ribosyl)transferase</fullName>
    </alternativeName>
</protein>
<dbReference type="OrthoDB" id="6288241at2759"/>
<reference evidence="11" key="1">
    <citation type="submission" date="2021-02" db="EMBL/GenBank/DDBJ databases">
        <authorList>
            <person name="Nowell W R."/>
        </authorList>
    </citation>
    <scope>NUCLEOTIDE SEQUENCE</scope>
</reference>
<dbReference type="GO" id="GO:0106274">
    <property type="term" value="F:NAD+-protein-arginine ADP-ribosyltransferase activity"/>
    <property type="evidence" value="ECO:0007669"/>
    <property type="project" value="UniProtKB-EC"/>
</dbReference>
<evidence type="ECO:0000313" key="10">
    <source>
        <dbReference type="EMBL" id="CAF1155302.1"/>
    </source>
</evidence>
<dbReference type="EMBL" id="CAJOBC010049985">
    <property type="protein sequence ID" value="CAF4174543.1"/>
    <property type="molecule type" value="Genomic_DNA"/>
</dbReference>
<dbReference type="Proteomes" id="UP000681722">
    <property type="component" value="Unassembled WGS sequence"/>
</dbReference>
<dbReference type="SMART" id="SM00028">
    <property type="entry name" value="TPR"/>
    <property type="match status" value="6"/>
</dbReference>
<evidence type="ECO:0000313" key="13">
    <source>
        <dbReference type="EMBL" id="CAF4174543.1"/>
    </source>
</evidence>
<dbReference type="SUPFAM" id="SSF56399">
    <property type="entry name" value="ADP-ribosylation"/>
    <property type="match status" value="1"/>
</dbReference>
<evidence type="ECO:0000256" key="3">
    <source>
        <dbReference type="ARBA" id="ARBA00022679"/>
    </source>
</evidence>
<dbReference type="EMBL" id="CAJOBA010033144">
    <property type="protein sequence ID" value="CAF3966117.1"/>
    <property type="molecule type" value="Genomic_DNA"/>
</dbReference>
<name>A0A815FUA4_9BILA</name>
<evidence type="ECO:0000313" key="12">
    <source>
        <dbReference type="EMBL" id="CAF3966117.1"/>
    </source>
</evidence>
<dbReference type="Proteomes" id="UP000682733">
    <property type="component" value="Unassembled WGS sequence"/>
</dbReference>
<dbReference type="Pfam" id="PF13424">
    <property type="entry name" value="TPR_12"/>
    <property type="match status" value="1"/>
</dbReference>
<organism evidence="11 14">
    <name type="scientific">Didymodactylos carnosus</name>
    <dbReference type="NCBI Taxonomy" id="1234261"/>
    <lineage>
        <taxon>Eukaryota</taxon>
        <taxon>Metazoa</taxon>
        <taxon>Spiralia</taxon>
        <taxon>Gnathifera</taxon>
        <taxon>Rotifera</taxon>
        <taxon>Eurotatoria</taxon>
        <taxon>Bdelloidea</taxon>
        <taxon>Philodinida</taxon>
        <taxon>Philodinidae</taxon>
        <taxon>Didymodactylos</taxon>
    </lineage>
</organism>
<evidence type="ECO:0000256" key="5">
    <source>
        <dbReference type="ARBA" id="ARBA00022737"/>
    </source>
</evidence>
<dbReference type="EMBL" id="CAJNOQ010013616">
    <property type="protein sequence ID" value="CAF1325301.1"/>
    <property type="molecule type" value="Genomic_DNA"/>
</dbReference>
<sequence>MGLRQTKHSPNIIRENLCEVHAHICNFIIPSNHVTTKLPVNDYIVKHNQREFMLIYLDKNMDENTVDVVSRLNEHLQRFDDQLECIKFIRSIENTNKAVFLIIPGSLANNLLNEIHSLKQIDSIFIYCRKRYRYESLLEKYDKIVDICTELDDLDIKLQQNLERYLTIFNFYNIKKSIRDLNRESAEFIWFQLLQSMLMKLPHNTEQAKQELLTQCRLHYRTRKGELDTIKKFEDEYKSDDAIQWYTKNSFLYRIVNQALRTEYVEELYTFRYYIVDLCLHLLKRSNEFKQLKENFQRVITLYRGSEMSSDELTKIKLNQGGLIATNGFLSTSRNKRIAKSFANIQSSKTVGEQNTNGSNKLVSVLFEIDVNVQLSSIILADISDMSQFPEEEEMLFGLGAAFKIDSVEETINEFSRKYTLVKMHATNEGKEIAKDYIAYKQEIISGGNVSIVFGQLLTNMAEYRNAIAYFKNLLNKHEYNDDNDLATIHFCIADALMSIGEYEQASDHCQYSYSIYSKNNTIDGVANTLARMASVSIWKKEYDSALTQYEQAITLYKMLKSKQDVNIANCQNGLGDVYFGKKNYPKALSNYIDALNVREKHLPNEHPEIAQSYFNIGKVYSYHCNFEKAFRYLNIALEKKQKIFPSHHPTIGCTLYALGNVCYSNEKTGKALDYYNRALECYEHTLPPNHHYTINVKKDIEKVTKHISHQF</sequence>
<comment type="catalytic activity">
    <reaction evidence="7 9">
        <text>L-arginyl-[protein] + NAD(+) = N(omega)-(ADP-D-ribosyl)-L-arginyl-[protein] + nicotinamide + H(+)</text>
        <dbReference type="Rhea" id="RHEA:19149"/>
        <dbReference type="Rhea" id="RHEA-COMP:10532"/>
        <dbReference type="Rhea" id="RHEA-COMP:15087"/>
        <dbReference type="ChEBI" id="CHEBI:15378"/>
        <dbReference type="ChEBI" id="CHEBI:17154"/>
        <dbReference type="ChEBI" id="CHEBI:29965"/>
        <dbReference type="ChEBI" id="CHEBI:57540"/>
        <dbReference type="ChEBI" id="CHEBI:142554"/>
        <dbReference type="EC" id="2.4.2.31"/>
    </reaction>
</comment>
<keyword evidence="6 8" id="KW-0802">TPR repeat</keyword>
<dbReference type="AlphaFoldDB" id="A0A815FUA4"/>
<comment type="similarity">
    <text evidence="1 9">Belongs to the Arg-specific ADP-ribosyltransferase family.</text>
</comment>
<dbReference type="PROSITE" id="PS50005">
    <property type="entry name" value="TPR"/>
    <property type="match status" value="2"/>
</dbReference>
<dbReference type="PROSITE" id="PS51996">
    <property type="entry name" value="TR_MART"/>
    <property type="match status" value="1"/>
</dbReference>
<keyword evidence="5" id="KW-0677">Repeat</keyword>
<evidence type="ECO:0000256" key="9">
    <source>
        <dbReference type="RuleBase" id="RU361228"/>
    </source>
</evidence>
<comment type="caution">
    <text evidence="11">The sequence shown here is derived from an EMBL/GenBank/DDBJ whole genome shotgun (WGS) entry which is preliminary data.</text>
</comment>
<dbReference type="Proteomes" id="UP000677228">
    <property type="component" value="Unassembled WGS sequence"/>
</dbReference>
<dbReference type="EMBL" id="CAJNOK010012078">
    <property type="protein sequence ID" value="CAF1155302.1"/>
    <property type="molecule type" value="Genomic_DNA"/>
</dbReference>
<keyword evidence="14" id="KW-1185">Reference proteome</keyword>